<gene>
    <name evidence="2" type="ORF">MGWOODY_Smn2422</name>
</gene>
<protein>
    <recommendedName>
        <fullName evidence="3">Ribose-phosphate pyrophosphokinase</fullName>
    </recommendedName>
</protein>
<evidence type="ECO:0000256" key="1">
    <source>
        <dbReference type="SAM" id="MobiDB-lite"/>
    </source>
</evidence>
<dbReference type="EMBL" id="CZQE01000113">
    <property type="protein sequence ID" value="CUS44110.1"/>
    <property type="molecule type" value="Genomic_DNA"/>
</dbReference>
<evidence type="ECO:0008006" key="3">
    <source>
        <dbReference type="Google" id="ProtNLM"/>
    </source>
</evidence>
<reference evidence="2" key="1">
    <citation type="submission" date="2015-10" db="EMBL/GenBank/DDBJ databases">
        <authorList>
            <person name="Gilbert D.G."/>
        </authorList>
    </citation>
    <scope>NUCLEOTIDE SEQUENCE</scope>
</reference>
<name>A0A160TGX4_9ZZZZ</name>
<proteinExistence type="predicted"/>
<sequence length="140" mass="14958">MGQSMSKARTAMDGPAHPASPADGAIGDVARVRAILIASARAGEAISYSHLLAELGHRFTRPKMRAVCKTLDAVDAAGAEAGEPEMAVLVVRESDGLPGQGWWVGGVAMRRGYEGPWIGAEALRFVRGLQEEAFDWWRAK</sequence>
<evidence type="ECO:0000313" key="2">
    <source>
        <dbReference type="EMBL" id="CUS44110.1"/>
    </source>
</evidence>
<organism evidence="2">
    <name type="scientific">hydrothermal vent metagenome</name>
    <dbReference type="NCBI Taxonomy" id="652676"/>
    <lineage>
        <taxon>unclassified sequences</taxon>
        <taxon>metagenomes</taxon>
        <taxon>ecological metagenomes</taxon>
    </lineage>
</organism>
<dbReference type="AlphaFoldDB" id="A0A160TGX4"/>
<accession>A0A160TGX4</accession>
<feature type="region of interest" description="Disordered" evidence="1">
    <location>
        <begin position="1"/>
        <end position="23"/>
    </location>
</feature>